<evidence type="ECO:0000256" key="12">
    <source>
        <dbReference type="ARBA" id="ARBA00022842"/>
    </source>
</evidence>
<evidence type="ECO:0000313" key="24">
    <source>
        <dbReference type="EMBL" id="ANK62320.1"/>
    </source>
</evidence>
<dbReference type="Pfam" id="PF07478">
    <property type="entry name" value="Dala_Dala_lig_C"/>
    <property type="match status" value="1"/>
</dbReference>
<dbReference type="Pfam" id="PF01820">
    <property type="entry name" value="Dala_Dala_lig_N"/>
    <property type="match status" value="1"/>
</dbReference>
<keyword evidence="12 23" id="KW-0460">Magnesium</keyword>
<evidence type="ECO:0000256" key="8">
    <source>
        <dbReference type="ARBA" id="ARBA00022598"/>
    </source>
</evidence>
<keyword evidence="16 22" id="KW-0961">Cell wall biogenesis/degradation</keyword>
<reference evidence="24 25" key="1">
    <citation type="submission" date="2016-03" db="EMBL/GenBank/DDBJ databases">
        <title>Pediococcus and Lactobacillus from brewery environment - whole genome sequencing and assembly.</title>
        <authorList>
            <person name="Behr J."/>
            <person name="Geissler A.J."/>
            <person name="Vogel R.F."/>
        </authorList>
    </citation>
    <scope>NUCLEOTIDE SEQUENCE [LARGE SCALE GENOMIC DNA]</scope>
    <source>
        <strain evidence="24 25">TMW 1.1989</strain>
    </source>
</reference>
<evidence type="ECO:0000256" key="16">
    <source>
        <dbReference type="ARBA" id="ARBA00023316"/>
    </source>
</evidence>
<keyword evidence="9 23" id="KW-0479">Metal-binding</keyword>
<protein>
    <recommendedName>
        <fullName evidence="19 22">D-alanine--D-alanine ligase</fullName>
        <ecNumber evidence="6 22">6.3.2.4</ecNumber>
    </recommendedName>
    <alternativeName>
        <fullName evidence="21 22">D-Ala-D-Ala ligase</fullName>
    </alternativeName>
    <alternativeName>
        <fullName evidence="20 22">D-alanylalanine synthetase</fullName>
    </alternativeName>
</protein>
<dbReference type="SUPFAM" id="SSF52440">
    <property type="entry name" value="PreATP-grasp domain"/>
    <property type="match status" value="1"/>
</dbReference>
<dbReference type="OrthoDB" id="9813261at2"/>
<dbReference type="FunFam" id="3.30.1490.20:FF:000007">
    <property type="entry name" value="D-alanine--D-alanine ligase"/>
    <property type="match status" value="1"/>
</dbReference>
<evidence type="ECO:0000256" key="6">
    <source>
        <dbReference type="ARBA" id="ARBA00012216"/>
    </source>
</evidence>
<evidence type="ECO:0000256" key="9">
    <source>
        <dbReference type="ARBA" id="ARBA00022723"/>
    </source>
</evidence>
<dbReference type="GeneID" id="42981745"/>
<comment type="pathway">
    <text evidence="18">Glycan biosynthesis.</text>
</comment>
<dbReference type="Gene3D" id="3.40.50.20">
    <property type="match status" value="1"/>
</dbReference>
<comment type="cofactor">
    <cofactor evidence="23">
        <name>Mg(2+)</name>
        <dbReference type="ChEBI" id="CHEBI:18420"/>
    </cofactor>
    <cofactor evidence="23">
        <name>Mn(2+)</name>
        <dbReference type="ChEBI" id="CHEBI:29035"/>
    </cofactor>
    <text evidence="23">Binds 2 magnesium or manganese ions per subunit.</text>
</comment>
<keyword evidence="7 22" id="KW-0963">Cytoplasm</keyword>
<organism evidence="24 25">
    <name type="scientific">Loigolactobacillus backii</name>
    <dbReference type="NCBI Taxonomy" id="375175"/>
    <lineage>
        <taxon>Bacteria</taxon>
        <taxon>Bacillati</taxon>
        <taxon>Bacillota</taxon>
        <taxon>Bacilli</taxon>
        <taxon>Lactobacillales</taxon>
        <taxon>Lactobacillaceae</taxon>
        <taxon>Loigolactobacillus</taxon>
    </lineage>
</organism>
<comment type="function">
    <text evidence="2 22">Cell wall formation.</text>
</comment>
<dbReference type="Gene3D" id="3.30.470.20">
    <property type="entry name" value="ATP-grasp fold, B domain"/>
    <property type="match status" value="1"/>
</dbReference>
<evidence type="ECO:0000256" key="2">
    <source>
        <dbReference type="ARBA" id="ARBA00003921"/>
    </source>
</evidence>
<dbReference type="GO" id="GO:0005524">
    <property type="term" value="F:ATP binding"/>
    <property type="evidence" value="ECO:0007669"/>
    <property type="project" value="UniProtKB-UniRule"/>
</dbReference>
<dbReference type="PANTHER" id="PTHR23132">
    <property type="entry name" value="D-ALANINE--D-ALANINE LIGASE"/>
    <property type="match status" value="1"/>
</dbReference>
<dbReference type="STRING" id="375175.AYR53_05715"/>
<dbReference type="GO" id="GO:0071555">
    <property type="term" value="P:cell wall organization"/>
    <property type="evidence" value="ECO:0007669"/>
    <property type="project" value="UniProtKB-KW"/>
</dbReference>
<comment type="catalytic activity">
    <reaction evidence="17 22">
        <text>2 D-alanine + ATP = D-alanyl-D-alanine + ADP + phosphate + H(+)</text>
        <dbReference type="Rhea" id="RHEA:11224"/>
        <dbReference type="ChEBI" id="CHEBI:15378"/>
        <dbReference type="ChEBI" id="CHEBI:30616"/>
        <dbReference type="ChEBI" id="CHEBI:43474"/>
        <dbReference type="ChEBI" id="CHEBI:57416"/>
        <dbReference type="ChEBI" id="CHEBI:57822"/>
        <dbReference type="ChEBI" id="CHEBI:456216"/>
        <dbReference type="EC" id="6.3.2.4"/>
    </reaction>
</comment>
<keyword evidence="14 22" id="KW-0573">Peptidoglycan synthesis</keyword>
<keyword evidence="25" id="KW-1185">Reference proteome</keyword>
<dbReference type="InterPro" id="IPR011095">
    <property type="entry name" value="Dala_Dala_lig_C"/>
</dbReference>
<dbReference type="RefSeq" id="WP_068281170.1">
    <property type="nucleotide sequence ID" value="NZ_CP014873.1"/>
</dbReference>
<evidence type="ECO:0000256" key="11">
    <source>
        <dbReference type="ARBA" id="ARBA00022840"/>
    </source>
</evidence>
<evidence type="ECO:0000256" key="19">
    <source>
        <dbReference type="ARBA" id="ARBA00068427"/>
    </source>
</evidence>
<dbReference type="GO" id="GO:0046872">
    <property type="term" value="F:metal ion binding"/>
    <property type="evidence" value="ECO:0007669"/>
    <property type="project" value="UniProtKB-KW"/>
</dbReference>
<evidence type="ECO:0000256" key="14">
    <source>
        <dbReference type="ARBA" id="ARBA00022984"/>
    </source>
</evidence>
<dbReference type="EMBL" id="CP014873">
    <property type="protein sequence ID" value="ANK62320.1"/>
    <property type="molecule type" value="Genomic_DNA"/>
</dbReference>
<evidence type="ECO:0000256" key="5">
    <source>
        <dbReference type="ARBA" id="ARBA00010871"/>
    </source>
</evidence>
<feature type="binding site" evidence="23">
    <location>
        <position position="312"/>
    </location>
    <ligand>
        <name>Mg(2+)</name>
        <dbReference type="ChEBI" id="CHEBI:18420"/>
        <label>2</label>
    </ligand>
</feature>
<keyword evidence="11" id="KW-0067">ATP-binding</keyword>
<dbReference type="EC" id="6.3.2.4" evidence="6 22"/>
<dbReference type="GO" id="GO:0008716">
    <property type="term" value="F:D-alanine-D-alanine ligase activity"/>
    <property type="evidence" value="ECO:0007669"/>
    <property type="project" value="UniProtKB-UniRule"/>
</dbReference>
<comment type="cofactor">
    <cofactor evidence="1">
        <name>Mn(2+)</name>
        <dbReference type="ChEBI" id="CHEBI:29035"/>
    </cofactor>
</comment>
<feature type="binding site" evidence="23">
    <location>
        <position position="310"/>
    </location>
    <ligand>
        <name>Mg(2+)</name>
        <dbReference type="ChEBI" id="CHEBI:18420"/>
        <label>2</label>
    </ligand>
</feature>
<dbReference type="NCBIfam" id="NF002528">
    <property type="entry name" value="PRK01966.1-4"/>
    <property type="match status" value="1"/>
</dbReference>
<dbReference type="PIRSF" id="PIRSF039102">
    <property type="entry name" value="Ddl/VanB"/>
    <property type="match status" value="1"/>
</dbReference>
<evidence type="ECO:0000256" key="4">
    <source>
        <dbReference type="ARBA" id="ARBA00004752"/>
    </source>
</evidence>
<dbReference type="GO" id="GO:0005829">
    <property type="term" value="C:cytosol"/>
    <property type="evidence" value="ECO:0007669"/>
    <property type="project" value="TreeGrafter"/>
</dbReference>
<accession>A0A192H1T1</accession>
<gene>
    <name evidence="22" type="primary">ddl</name>
    <name evidence="24" type="ORF">AYR53_05715</name>
</gene>
<dbReference type="PROSITE" id="PS50975">
    <property type="entry name" value="ATP_GRASP"/>
    <property type="match status" value="1"/>
</dbReference>
<dbReference type="AlphaFoldDB" id="A0A192H1T1"/>
<dbReference type="InterPro" id="IPR005905">
    <property type="entry name" value="D_ala_D_ala"/>
</dbReference>
<dbReference type="SUPFAM" id="SSF56059">
    <property type="entry name" value="Glutathione synthetase ATP-binding domain-like"/>
    <property type="match status" value="1"/>
</dbReference>
<evidence type="ECO:0000256" key="1">
    <source>
        <dbReference type="ARBA" id="ARBA00001936"/>
    </source>
</evidence>
<dbReference type="Proteomes" id="UP000078582">
    <property type="component" value="Chromosome"/>
</dbReference>
<keyword evidence="13 22" id="KW-0133">Cell shape</keyword>
<dbReference type="NCBIfam" id="TIGR01205">
    <property type="entry name" value="D_ala_D_alaTIGR"/>
    <property type="match status" value="1"/>
</dbReference>
<proteinExistence type="inferred from homology"/>
<dbReference type="InterPro" id="IPR013815">
    <property type="entry name" value="ATP_grasp_subdomain_1"/>
</dbReference>
<keyword evidence="15 23" id="KW-0464">Manganese</keyword>
<evidence type="ECO:0000256" key="22">
    <source>
        <dbReference type="HAMAP-Rule" id="MF_00047"/>
    </source>
</evidence>
<evidence type="ECO:0000256" key="10">
    <source>
        <dbReference type="ARBA" id="ARBA00022741"/>
    </source>
</evidence>
<comment type="subcellular location">
    <subcellularLocation>
        <location evidence="3 22">Cytoplasm</location>
    </subcellularLocation>
</comment>
<dbReference type="InterPro" id="IPR011127">
    <property type="entry name" value="Dala_Dala_lig_N"/>
</dbReference>
<dbReference type="UniPathway" id="UPA00219"/>
<evidence type="ECO:0000256" key="3">
    <source>
        <dbReference type="ARBA" id="ARBA00004496"/>
    </source>
</evidence>
<feature type="binding site" evidence="23">
    <location>
        <position position="297"/>
    </location>
    <ligand>
        <name>Mg(2+)</name>
        <dbReference type="ChEBI" id="CHEBI:18420"/>
        <label>1</label>
    </ligand>
</feature>
<evidence type="ECO:0000256" key="7">
    <source>
        <dbReference type="ARBA" id="ARBA00022490"/>
    </source>
</evidence>
<evidence type="ECO:0000256" key="13">
    <source>
        <dbReference type="ARBA" id="ARBA00022960"/>
    </source>
</evidence>
<feature type="binding site" evidence="23">
    <location>
        <position position="310"/>
    </location>
    <ligand>
        <name>Mg(2+)</name>
        <dbReference type="ChEBI" id="CHEBI:18420"/>
        <label>1</label>
    </ligand>
</feature>
<evidence type="ECO:0000256" key="21">
    <source>
        <dbReference type="ARBA" id="ARBA00077154"/>
    </source>
</evidence>
<evidence type="ECO:0000256" key="18">
    <source>
        <dbReference type="ARBA" id="ARBA00060592"/>
    </source>
</evidence>
<evidence type="ECO:0000256" key="17">
    <source>
        <dbReference type="ARBA" id="ARBA00047614"/>
    </source>
</evidence>
<dbReference type="PANTHER" id="PTHR23132:SF25">
    <property type="entry name" value="D-ALANINE--D-ALANINE LIGASE A"/>
    <property type="match status" value="1"/>
</dbReference>
<dbReference type="InterPro" id="IPR011761">
    <property type="entry name" value="ATP-grasp"/>
</dbReference>
<evidence type="ECO:0000256" key="20">
    <source>
        <dbReference type="ARBA" id="ARBA00076288"/>
    </source>
</evidence>
<dbReference type="GO" id="GO:0008360">
    <property type="term" value="P:regulation of cell shape"/>
    <property type="evidence" value="ECO:0007669"/>
    <property type="project" value="UniProtKB-KW"/>
</dbReference>
<name>A0A192H1T1_9LACO</name>
<evidence type="ECO:0000256" key="23">
    <source>
        <dbReference type="PIRSR" id="PIRSR039102-3"/>
    </source>
</evidence>
<evidence type="ECO:0000256" key="15">
    <source>
        <dbReference type="ARBA" id="ARBA00023211"/>
    </source>
</evidence>
<keyword evidence="8 22" id="KW-0436">Ligase</keyword>
<sequence length="357" mass="39500">MQIYLIYGGHSAEHEISIASAFAVTQAIDYQQYSVIPIYISKDGLWLQGPELFAPVRQQLNLQLKQGLTSRLSEQKKSSGIPFKFDRFKAADAIIFPLVQGKNGEDGKLQGLLETLRVPYVGDGVLASAVGMDKIASKMIFQQINLPQVPYVAVLKNNWLANSEVILTRAEGSLLYPMYVKPANSGSSVGISQVANRDELVEAIKVAFRYDQRILIEQGIEARELEVGLLGNGKIDVTPAGEIMKDGLFFDYSSKFATKRPTLAIPADIDSKTQQAMQDYAKRAFAIIGGHGLARCDFFLTANGDVFLNEINTVLDLSTDAMFPRLWQAAGMSFAQLVEELLELALEKFRQQPNQKK</sequence>
<dbReference type="HAMAP" id="MF_00047">
    <property type="entry name" value="Dala_Dala_lig"/>
    <property type="match status" value="1"/>
</dbReference>
<evidence type="ECO:0000313" key="25">
    <source>
        <dbReference type="Proteomes" id="UP000078582"/>
    </source>
</evidence>
<dbReference type="Gene3D" id="3.30.1490.20">
    <property type="entry name" value="ATP-grasp fold, A domain"/>
    <property type="match status" value="1"/>
</dbReference>
<comment type="pathway">
    <text evidence="4 22">Cell wall biogenesis; peptidoglycan biosynthesis.</text>
</comment>
<comment type="similarity">
    <text evidence="5 22">Belongs to the D-alanine--D-alanine ligase family.</text>
</comment>
<dbReference type="GO" id="GO:0009252">
    <property type="term" value="P:peptidoglycan biosynthetic process"/>
    <property type="evidence" value="ECO:0007669"/>
    <property type="project" value="UniProtKB-UniRule"/>
</dbReference>
<keyword evidence="10" id="KW-0547">Nucleotide-binding</keyword>
<dbReference type="InterPro" id="IPR016185">
    <property type="entry name" value="PreATP-grasp_dom_sf"/>
</dbReference>